<gene>
    <name evidence="1" type="ORF">IWA51_09350</name>
</gene>
<dbReference type="AlphaFoldDB" id="A0A7T3RC95"/>
<evidence type="ECO:0000313" key="2">
    <source>
        <dbReference type="Proteomes" id="UP000595224"/>
    </source>
</evidence>
<dbReference type="KEGG" id="tper:IWA51_09350"/>
<accession>A0A7T3RC95</accession>
<sequence length="467" mass="50050">MRKFILITAAVLFLPKSVFPQKKPAGTNWAFETYTSVSSCIEQPSLRYDAGTSISAGCLKITAGTGTDKINLNKAGDFSPQDIASFHKVRYGARINKNVNFLPLNIDLLAGTLSFSGTVSRLKNPVPSVPSALCRPITLTPGINPSLPSFTSAQKPFSAAISLAPSDKHSLMPRLQAAYIPDCEFILAADKSFSAGPFPKISLSVTAASLKYGTGASSSWFLSKKAFPQKNYAALGAEANFMAPAFRSSTAFGIYENPFGGVLPWVRTHNFLVLGDFMLGTSYFVSDPQTITSSGTVPSTKESISITPQYTFRLEKSAVAAGLTAHAARKRQSGKSGTEYAFFCTKAALSYKTRGLSSTLSQSTEISLENEEPALKNSVQCSVKKTFGSLYSGTSVSFAKKTSSSKLSASQSLSPKNSILQRSTADFSITLAEEPEFECGISASFGSKSKNFRWTAKIALDYTVQLE</sequence>
<dbReference type="Proteomes" id="UP000595224">
    <property type="component" value="Chromosome"/>
</dbReference>
<keyword evidence="2" id="KW-1185">Reference proteome</keyword>
<organism evidence="1 2">
    <name type="scientific">Treponema peruense</name>
    <dbReference type="NCBI Taxonomy" id="2787628"/>
    <lineage>
        <taxon>Bacteria</taxon>
        <taxon>Pseudomonadati</taxon>
        <taxon>Spirochaetota</taxon>
        <taxon>Spirochaetia</taxon>
        <taxon>Spirochaetales</taxon>
        <taxon>Treponemataceae</taxon>
        <taxon>Treponema</taxon>
    </lineage>
</organism>
<proteinExistence type="predicted"/>
<dbReference type="EMBL" id="CP064936">
    <property type="protein sequence ID" value="QQA00468.1"/>
    <property type="molecule type" value="Genomic_DNA"/>
</dbReference>
<protein>
    <submittedName>
        <fullName evidence="1">Uncharacterized protein</fullName>
    </submittedName>
</protein>
<reference evidence="1 2" key="1">
    <citation type="submission" date="2020-11" db="EMBL/GenBank/DDBJ databases">
        <title>Treponema Peruensis nv. sp., first commensal Treponema isolated from human feces.</title>
        <authorList>
            <person name="Belkhou C."/>
            <person name="Raes J."/>
        </authorList>
    </citation>
    <scope>NUCLEOTIDE SEQUENCE [LARGE SCALE GENOMIC DNA]</scope>
    <source>
        <strain evidence="1 2">RCC2812</strain>
    </source>
</reference>
<evidence type="ECO:0000313" key="1">
    <source>
        <dbReference type="EMBL" id="QQA00468.1"/>
    </source>
</evidence>
<name>A0A7T3RC95_9SPIR</name>
<dbReference type="RefSeq" id="WP_198442212.1">
    <property type="nucleotide sequence ID" value="NZ_CBCSHE010000009.1"/>
</dbReference>